<dbReference type="EMBL" id="AZYO01000115">
    <property type="protein sequence ID" value="KOS53459.1"/>
    <property type="molecule type" value="Genomic_DNA"/>
</dbReference>
<accession>A0A0M8PJJ0</accession>
<dbReference type="AlphaFoldDB" id="A0A0M8PJJ0"/>
<dbReference type="Proteomes" id="UP000037712">
    <property type="component" value="Unassembled WGS sequence"/>
</dbReference>
<organism evidence="2 3">
    <name type="scientific">Rhodococcus rhodochrous KG-21</name>
    <dbReference type="NCBI Taxonomy" id="1441923"/>
    <lineage>
        <taxon>Bacteria</taxon>
        <taxon>Bacillati</taxon>
        <taxon>Actinomycetota</taxon>
        <taxon>Actinomycetes</taxon>
        <taxon>Mycobacteriales</taxon>
        <taxon>Nocardiaceae</taxon>
        <taxon>Rhodococcus</taxon>
    </lineage>
</organism>
<evidence type="ECO:0000313" key="2">
    <source>
        <dbReference type="EMBL" id="KOS53459.1"/>
    </source>
</evidence>
<evidence type="ECO:0000256" key="1">
    <source>
        <dbReference type="SAM" id="Phobius"/>
    </source>
</evidence>
<keyword evidence="1" id="KW-0812">Transmembrane</keyword>
<gene>
    <name evidence="2" type="ORF">Z051_25350</name>
</gene>
<feature type="transmembrane region" description="Helical" evidence="1">
    <location>
        <begin position="52"/>
        <end position="75"/>
    </location>
</feature>
<protein>
    <submittedName>
        <fullName evidence="2">Uncharacterized protein</fullName>
    </submittedName>
</protein>
<keyword evidence="1" id="KW-0472">Membrane</keyword>
<evidence type="ECO:0000313" key="3">
    <source>
        <dbReference type="Proteomes" id="UP000037712"/>
    </source>
</evidence>
<dbReference type="PATRIC" id="fig|1441923.3.peg.5514"/>
<reference evidence="2 3" key="1">
    <citation type="journal article" date="2015" name="Genome Announc.">
        <title>Draft Genome Sequence of Rhodococcus rhodochrous Strain KG-21, a Soil Isolate from Oil Fields of Krishna-Godavari Basin, India.</title>
        <authorList>
            <person name="Dawar C."/>
            <person name="Aggarwal R.K."/>
        </authorList>
    </citation>
    <scope>NUCLEOTIDE SEQUENCE [LARGE SCALE GENOMIC DNA]</scope>
    <source>
        <strain evidence="2 3">KG-21</strain>
    </source>
</reference>
<comment type="caution">
    <text evidence="2">The sequence shown here is derived from an EMBL/GenBank/DDBJ whole genome shotgun (WGS) entry which is preliminary data.</text>
</comment>
<keyword evidence="1" id="KW-1133">Transmembrane helix</keyword>
<name>A0A0M8PJJ0_RHORH</name>
<proteinExistence type="predicted"/>
<feature type="non-terminal residue" evidence="2">
    <location>
        <position position="1"/>
    </location>
</feature>
<reference evidence="3" key="2">
    <citation type="submission" date="2015-01" db="EMBL/GenBank/DDBJ databases">
        <title>Draft genome sequence of potential hydrocarbon metabolising strain of Rhodococcus rhodochrous.</title>
        <authorList>
            <person name="Aggarwal R.K."/>
            <person name="Dawar C."/>
        </authorList>
    </citation>
    <scope>NUCLEOTIDE SEQUENCE [LARGE SCALE GENOMIC DNA]</scope>
    <source>
        <strain evidence="3">KG-21</strain>
    </source>
</reference>
<feature type="transmembrane region" description="Helical" evidence="1">
    <location>
        <begin position="87"/>
        <end position="108"/>
    </location>
</feature>
<sequence length="124" mass="13702">PPRGSGGPPPRERVVLAQRRGARMVRTRVEVQEQTEVGEAMVRGLVRAQLGLAARLALVAVCLLCALPVLFHFVPHLTDVTVLGIRLPWLLLGFVGYPLLLGIGRLYVRLAERNEQDFTDLVDD</sequence>